<dbReference type="GO" id="GO:0006208">
    <property type="term" value="P:pyrimidine nucleobase catabolic process"/>
    <property type="evidence" value="ECO:0007669"/>
    <property type="project" value="TreeGrafter"/>
</dbReference>
<dbReference type="InterPro" id="IPR012349">
    <property type="entry name" value="Split_barrel_FMN-bd"/>
</dbReference>
<keyword evidence="4" id="KW-1185">Reference proteome</keyword>
<dbReference type="SUPFAM" id="SSF50475">
    <property type="entry name" value="FMN-binding split barrel"/>
    <property type="match status" value="1"/>
</dbReference>
<dbReference type="GO" id="GO:0042602">
    <property type="term" value="F:riboflavin reductase (NADPH) activity"/>
    <property type="evidence" value="ECO:0007669"/>
    <property type="project" value="TreeGrafter"/>
</dbReference>
<dbReference type="Gene3D" id="2.30.110.10">
    <property type="entry name" value="Electron Transport, Fmn-binding Protein, Chain A"/>
    <property type="match status" value="1"/>
</dbReference>
<evidence type="ECO:0000259" key="2">
    <source>
        <dbReference type="SMART" id="SM00903"/>
    </source>
</evidence>
<dbReference type="PANTHER" id="PTHR30466:SF1">
    <property type="entry name" value="FMN REDUCTASE (NADH) RUTF"/>
    <property type="match status" value="1"/>
</dbReference>
<dbReference type="Proteomes" id="UP000295578">
    <property type="component" value="Unassembled WGS sequence"/>
</dbReference>
<evidence type="ECO:0000313" key="4">
    <source>
        <dbReference type="Proteomes" id="UP000295578"/>
    </source>
</evidence>
<dbReference type="AlphaFoldDB" id="A0A4R5BYV3"/>
<reference evidence="3 4" key="1">
    <citation type="submission" date="2019-03" db="EMBL/GenBank/DDBJ databases">
        <title>Draft genome sequences of novel Actinobacteria.</title>
        <authorList>
            <person name="Sahin N."/>
            <person name="Ay H."/>
            <person name="Saygin H."/>
        </authorList>
    </citation>
    <scope>NUCLEOTIDE SEQUENCE [LARGE SCALE GENOMIC DNA]</scope>
    <source>
        <strain evidence="3 4">DSM 45941</strain>
    </source>
</reference>
<organism evidence="3 4">
    <name type="scientific">Actinomadura darangshiensis</name>
    <dbReference type="NCBI Taxonomy" id="705336"/>
    <lineage>
        <taxon>Bacteria</taxon>
        <taxon>Bacillati</taxon>
        <taxon>Actinomycetota</taxon>
        <taxon>Actinomycetes</taxon>
        <taxon>Streptosporangiales</taxon>
        <taxon>Thermomonosporaceae</taxon>
        <taxon>Actinomadura</taxon>
    </lineage>
</organism>
<dbReference type="PANTHER" id="PTHR30466">
    <property type="entry name" value="FLAVIN REDUCTASE"/>
    <property type="match status" value="1"/>
</dbReference>
<dbReference type="InterPro" id="IPR050268">
    <property type="entry name" value="NADH-dep_flavin_reductase"/>
</dbReference>
<dbReference type="SMART" id="SM00903">
    <property type="entry name" value="Flavin_Reduct"/>
    <property type="match status" value="1"/>
</dbReference>
<evidence type="ECO:0000313" key="3">
    <source>
        <dbReference type="EMBL" id="TDD89624.1"/>
    </source>
</evidence>
<feature type="domain" description="Flavin reductase like" evidence="2">
    <location>
        <begin position="20"/>
        <end position="164"/>
    </location>
</feature>
<accession>A0A4R5BYV3</accession>
<protein>
    <submittedName>
        <fullName evidence="3">Flavin reductase</fullName>
    </submittedName>
</protein>
<dbReference type="GO" id="GO:0010181">
    <property type="term" value="F:FMN binding"/>
    <property type="evidence" value="ECO:0007669"/>
    <property type="project" value="InterPro"/>
</dbReference>
<dbReference type="EMBL" id="SMKY01000011">
    <property type="protein sequence ID" value="TDD89624.1"/>
    <property type="molecule type" value="Genomic_DNA"/>
</dbReference>
<keyword evidence="1" id="KW-0560">Oxidoreductase</keyword>
<sequence>MSAGERDLAGVRADTFRSALRRHASGVVIVTGGAPDAPVGFTATSFTSVSLEPPLVSFCVRTGSASWAGLRRHRHFGINILAAGQEDLAHRFAQRGAARFATPTEWHRGDLGLPFLAGDIARLTCRRRQVRRLGDHLHVVGLVVGTELGGDDSPLVRHMGRFHGLAAQPHSAAGVD</sequence>
<gene>
    <name evidence="3" type="ORF">E1293_04520</name>
</gene>
<dbReference type="Pfam" id="PF01613">
    <property type="entry name" value="Flavin_Reduct"/>
    <property type="match status" value="1"/>
</dbReference>
<evidence type="ECO:0000256" key="1">
    <source>
        <dbReference type="ARBA" id="ARBA00023002"/>
    </source>
</evidence>
<comment type="caution">
    <text evidence="3">The sequence shown here is derived from an EMBL/GenBank/DDBJ whole genome shotgun (WGS) entry which is preliminary data.</text>
</comment>
<name>A0A4R5BYV3_9ACTN</name>
<proteinExistence type="predicted"/>
<dbReference type="RefSeq" id="WP_132194096.1">
    <property type="nucleotide sequence ID" value="NZ_SMKY01000011.1"/>
</dbReference>
<dbReference type="InterPro" id="IPR002563">
    <property type="entry name" value="Flavin_Rdtase-like_dom"/>
</dbReference>
<dbReference type="OrthoDB" id="9792858at2"/>